<dbReference type="PANTHER" id="PTHR13166:SF7">
    <property type="entry name" value="LYR MOTIF-CONTAINING PROTEIN 4"/>
    <property type="match status" value="1"/>
</dbReference>
<comment type="similarity">
    <text evidence="1">Belongs to the complex I LYR family.</text>
</comment>
<feature type="domain" description="Complex 1 LYR protein" evidence="2">
    <location>
        <begin position="5"/>
        <end position="60"/>
    </location>
</feature>
<dbReference type="InterPro" id="IPR051522">
    <property type="entry name" value="ISC_assembly_LYR"/>
</dbReference>
<dbReference type="Pfam" id="PF05347">
    <property type="entry name" value="Complex1_LYR"/>
    <property type="match status" value="1"/>
</dbReference>
<proteinExistence type="inferred from homology"/>
<dbReference type="Proteomes" id="UP001153709">
    <property type="component" value="Chromosome 7"/>
</dbReference>
<gene>
    <name evidence="3" type="ORF">DIABBA_LOCUS10890</name>
</gene>
<evidence type="ECO:0000313" key="3">
    <source>
        <dbReference type="EMBL" id="CAG9837945.1"/>
    </source>
</evidence>
<evidence type="ECO:0000259" key="2">
    <source>
        <dbReference type="Pfam" id="PF05347"/>
    </source>
</evidence>
<dbReference type="InterPro" id="IPR008011">
    <property type="entry name" value="Complex1_LYR_dom"/>
</dbReference>
<sequence>MSRLEILKLYKTMLKESRKIPAYNFREYALRRVRDAFKENKSISNNQIGVLIEKAEKNLETIRRQAIIGQLYAVDKLVIEHELQK</sequence>
<reference evidence="3" key="1">
    <citation type="submission" date="2022-01" db="EMBL/GenBank/DDBJ databases">
        <authorList>
            <person name="King R."/>
        </authorList>
    </citation>
    <scope>NUCLEOTIDE SEQUENCE</scope>
</reference>
<evidence type="ECO:0000313" key="4">
    <source>
        <dbReference type="Proteomes" id="UP001153709"/>
    </source>
</evidence>
<dbReference type="GO" id="GO:0016226">
    <property type="term" value="P:iron-sulfur cluster assembly"/>
    <property type="evidence" value="ECO:0007669"/>
    <property type="project" value="InterPro"/>
</dbReference>
<dbReference type="PANTHER" id="PTHR13166">
    <property type="entry name" value="PROTEIN C6ORF149"/>
    <property type="match status" value="1"/>
</dbReference>
<dbReference type="OrthoDB" id="275715at2759"/>
<accession>A0A9N9T7B0</accession>
<dbReference type="GO" id="GO:1990221">
    <property type="term" value="C:L-cysteine desulfurase complex"/>
    <property type="evidence" value="ECO:0007669"/>
    <property type="project" value="TreeGrafter"/>
</dbReference>
<dbReference type="GO" id="GO:0005739">
    <property type="term" value="C:mitochondrion"/>
    <property type="evidence" value="ECO:0007669"/>
    <property type="project" value="TreeGrafter"/>
</dbReference>
<protein>
    <recommendedName>
        <fullName evidence="2">Complex 1 LYR protein domain-containing protein</fullName>
    </recommendedName>
</protein>
<dbReference type="AlphaFoldDB" id="A0A9N9T7B0"/>
<organism evidence="3 4">
    <name type="scientific">Diabrotica balteata</name>
    <name type="common">Banded cucumber beetle</name>
    <dbReference type="NCBI Taxonomy" id="107213"/>
    <lineage>
        <taxon>Eukaryota</taxon>
        <taxon>Metazoa</taxon>
        <taxon>Ecdysozoa</taxon>
        <taxon>Arthropoda</taxon>
        <taxon>Hexapoda</taxon>
        <taxon>Insecta</taxon>
        <taxon>Pterygota</taxon>
        <taxon>Neoptera</taxon>
        <taxon>Endopterygota</taxon>
        <taxon>Coleoptera</taxon>
        <taxon>Polyphaga</taxon>
        <taxon>Cucujiformia</taxon>
        <taxon>Chrysomeloidea</taxon>
        <taxon>Chrysomelidae</taxon>
        <taxon>Galerucinae</taxon>
        <taxon>Diabroticina</taxon>
        <taxon>Diabroticites</taxon>
        <taxon>Diabrotica</taxon>
    </lineage>
</organism>
<dbReference type="CDD" id="cd20264">
    <property type="entry name" value="Complex1_LYR_LYRM4"/>
    <property type="match status" value="1"/>
</dbReference>
<keyword evidence="4" id="KW-1185">Reference proteome</keyword>
<dbReference type="InterPro" id="IPR045297">
    <property type="entry name" value="Complex1_LYR_LYRM4"/>
</dbReference>
<dbReference type="EMBL" id="OU898282">
    <property type="protein sequence ID" value="CAG9837945.1"/>
    <property type="molecule type" value="Genomic_DNA"/>
</dbReference>
<name>A0A9N9T7B0_DIABA</name>
<evidence type="ECO:0000256" key="1">
    <source>
        <dbReference type="ARBA" id="ARBA00009508"/>
    </source>
</evidence>